<dbReference type="Proteomes" id="UP001589733">
    <property type="component" value="Unassembled WGS sequence"/>
</dbReference>
<dbReference type="EC" id="2.3.-.-" evidence="2"/>
<name>A0ABV6ATR8_9DEIO</name>
<dbReference type="PANTHER" id="PTHR43792">
    <property type="entry name" value="GNAT FAMILY, PUTATIVE (AFU_ORTHOLOGUE AFUA_3G00765)-RELATED-RELATED"/>
    <property type="match status" value="1"/>
</dbReference>
<protein>
    <submittedName>
        <fullName evidence="2">GNAT family N-acetyltransferase</fullName>
        <ecNumber evidence="2">2.3.-.-</ecNumber>
    </submittedName>
</protein>
<keyword evidence="2" id="KW-0808">Transferase</keyword>
<dbReference type="PROSITE" id="PS51186">
    <property type="entry name" value="GNAT"/>
    <property type="match status" value="1"/>
</dbReference>
<dbReference type="InterPro" id="IPR051531">
    <property type="entry name" value="N-acetyltransferase"/>
</dbReference>
<dbReference type="InterPro" id="IPR000182">
    <property type="entry name" value="GNAT_dom"/>
</dbReference>
<evidence type="ECO:0000259" key="1">
    <source>
        <dbReference type="PROSITE" id="PS51186"/>
    </source>
</evidence>
<dbReference type="GO" id="GO:0016746">
    <property type="term" value="F:acyltransferase activity"/>
    <property type="evidence" value="ECO:0007669"/>
    <property type="project" value="UniProtKB-KW"/>
</dbReference>
<feature type="domain" description="N-acetyltransferase" evidence="1">
    <location>
        <begin position="14"/>
        <end position="180"/>
    </location>
</feature>
<accession>A0ABV6ATR8</accession>
<dbReference type="PANTHER" id="PTHR43792:SF16">
    <property type="entry name" value="N-ACETYLTRANSFERASE DOMAIN-CONTAINING PROTEIN"/>
    <property type="match status" value="1"/>
</dbReference>
<dbReference type="InterPro" id="IPR016181">
    <property type="entry name" value="Acyl_CoA_acyltransferase"/>
</dbReference>
<sequence>MTTISAPTLYTERLMLRGHQEADLEACVTLWSDPVVTRYTTGQPLARQDVWTRLLRHPGHWMLFGFGYWLVFERSTGRFVGEVGLARFKRDSLRNHPELDALPEAGWVLMPWAHGQGFAREVVEAVLNWRDLNLSHGATFCLIDPANLPSLKLAAKVGFQLHLHLDTTHGSLEVLLRQER</sequence>
<proteinExistence type="predicted"/>
<evidence type="ECO:0000313" key="3">
    <source>
        <dbReference type="Proteomes" id="UP001589733"/>
    </source>
</evidence>
<dbReference type="Gene3D" id="3.40.630.30">
    <property type="match status" value="1"/>
</dbReference>
<dbReference type="SUPFAM" id="SSF55729">
    <property type="entry name" value="Acyl-CoA N-acyltransferases (Nat)"/>
    <property type="match status" value="1"/>
</dbReference>
<dbReference type="EMBL" id="JBHLYR010000010">
    <property type="protein sequence ID" value="MFB9990902.1"/>
    <property type="molecule type" value="Genomic_DNA"/>
</dbReference>
<organism evidence="2 3">
    <name type="scientific">Deinococcus oregonensis</name>
    <dbReference type="NCBI Taxonomy" id="1805970"/>
    <lineage>
        <taxon>Bacteria</taxon>
        <taxon>Thermotogati</taxon>
        <taxon>Deinococcota</taxon>
        <taxon>Deinococci</taxon>
        <taxon>Deinococcales</taxon>
        <taxon>Deinococcaceae</taxon>
        <taxon>Deinococcus</taxon>
    </lineage>
</organism>
<dbReference type="RefSeq" id="WP_380005307.1">
    <property type="nucleotide sequence ID" value="NZ_JBHLYR010000010.1"/>
</dbReference>
<keyword evidence="3" id="KW-1185">Reference proteome</keyword>
<keyword evidence="2" id="KW-0012">Acyltransferase</keyword>
<evidence type="ECO:0000313" key="2">
    <source>
        <dbReference type="EMBL" id="MFB9990902.1"/>
    </source>
</evidence>
<reference evidence="2 3" key="1">
    <citation type="submission" date="2024-09" db="EMBL/GenBank/DDBJ databases">
        <authorList>
            <person name="Sun Q."/>
            <person name="Mori K."/>
        </authorList>
    </citation>
    <scope>NUCLEOTIDE SEQUENCE [LARGE SCALE GENOMIC DNA]</scope>
    <source>
        <strain evidence="2 3">JCM 13503</strain>
    </source>
</reference>
<gene>
    <name evidence="2" type="ORF">ACFFLM_02750</name>
</gene>
<dbReference type="Pfam" id="PF13302">
    <property type="entry name" value="Acetyltransf_3"/>
    <property type="match status" value="1"/>
</dbReference>
<comment type="caution">
    <text evidence="2">The sequence shown here is derived from an EMBL/GenBank/DDBJ whole genome shotgun (WGS) entry which is preliminary data.</text>
</comment>